<name>A0AAV8W137_9CUCU</name>
<evidence type="ECO:0000256" key="2">
    <source>
        <dbReference type="ARBA" id="ARBA00009559"/>
    </source>
</evidence>
<dbReference type="CDD" id="cd11574">
    <property type="entry name" value="GH99"/>
    <property type="match status" value="1"/>
</dbReference>
<evidence type="ECO:0000256" key="9">
    <source>
        <dbReference type="SAM" id="Phobius"/>
    </source>
</evidence>
<dbReference type="AlphaFoldDB" id="A0AAV8W137"/>
<proteinExistence type="inferred from homology"/>
<dbReference type="PANTHER" id="PTHR13572:SF4">
    <property type="entry name" value="RE57134P"/>
    <property type="match status" value="1"/>
</dbReference>
<evidence type="ECO:0008006" key="12">
    <source>
        <dbReference type="Google" id="ProtNLM"/>
    </source>
</evidence>
<organism evidence="10 11">
    <name type="scientific">Exocentrus adspersus</name>
    <dbReference type="NCBI Taxonomy" id="1586481"/>
    <lineage>
        <taxon>Eukaryota</taxon>
        <taxon>Metazoa</taxon>
        <taxon>Ecdysozoa</taxon>
        <taxon>Arthropoda</taxon>
        <taxon>Hexapoda</taxon>
        <taxon>Insecta</taxon>
        <taxon>Pterygota</taxon>
        <taxon>Neoptera</taxon>
        <taxon>Endopterygota</taxon>
        <taxon>Coleoptera</taxon>
        <taxon>Polyphaga</taxon>
        <taxon>Cucujiformia</taxon>
        <taxon>Chrysomeloidea</taxon>
        <taxon>Cerambycidae</taxon>
        <taxon>Lamiinae</taxon>
        <taxon>Acanthocinini</taxon>
        <taxon>Exocentrus</taxon>
    </lineage>
</organism>
<dbReference type="PANTHER" id="PTHR13572">
    <property type="entry name" value="ENDO-ALPHA-1,2-MANNOSIDASE"/>
    <property type="match status" value="1"/>
</dbReference>
<dbReference type="GO" id="GO:0004559">
    <property type="term" value="F:alpha-mannosidase activity"/>
    <property type="evidence" value="ECO:0007669"/>
    <property type="project" value="TreeGrafter"/>
</dbReference>
<keyword evidence="4" id="KW-0378">Hydrolase</keyword>
<keyword evidence="7" id="KW-0333">Golgi apparatus</keyword>
<protein>
    <recommendedName>
        <fullName evidence="12">Glycoprotein endo-alpha-1,2-mannosidase</fullName>
    </recommendedName>
</protein>
<keyword evidence="6 9" id="KW-1133">Transmembrane helix</keyword>
<evidence type="ECO:0000256" key="6">
    <source>
        <dbReference type="ARBA" id="ARBA00022989"/>
    </source>
</evidence>
<keyword evidence="3 9" id="KW-0812">Transmembrane</keyword>
<dbReference type="GO" id="GO:0000139">
    <property type="term" value="C:Golgi membrane"/>
    <property type="evidence" value="ECO:0007669"/>
    <property type="project" value="UniProtKB-SubCell"/>
</dbReference>
<evidence type="ECO:0000313" key="11">
    <source>
        <dbReference type="Proteomes" id="UP001159042"/>
    </source>
</evidence>
<evidence type="ECO:0000256" key="7">
    <source>
        <dbReference type="ARBA" id="ARBA00023034"/>
    </source>
</evidence>
<comment type="similarity">
    <text evidence="2">Belongs to the glycosyl hydrolase 99 family.</text>
</comment>
<evidence type="ECO:0000256" key="4">
    <source>
        <dbReference type="ARBA" id="ARBA00022801"/>
    </source>
</evidence>
<dbReference type="EMBL" id="JANEYG010000014">
    <property type="protein sequence ID" value="KAJ8920402.1"/>
    <property type="molecule type" value="Genomic_DNA"/>
</dbReference>
<sequence>MRMFIVRKYYLICILIAAVVTYMISTKMTGNLAKRKYTTAPTYFLKSNISKNDNLINTRYVDKDVRNMIMEERIKRLEEKHKRSKSIVLNSEPMAQPNYNIHTFYYAWYGNVKVDKEYKHWNHKYIENWKKDGSKKYPSGKHKPPFDIGSNYYPYLGCYSSADLEIINTHLKQISESGIGVIVVSWTPANFTDSPSDILPNLFNAALKYNVKVAIHVEPYTGRNPINLLSHLKQFFSEYGGHPSLYRIKKPLGNKMVPVIYIYDSYLIPAIAWKELFSTKGNLSVRNTPLDAIYLGLLVDVQHKSHIKKSQFDGFYTYFATNSFTYGSTWKNWQQLSKFAVQNGLIFVPSIGPGYIDTRVRPWNMANTRHRRHGQYYDVAWRSAINSKVNYISITSFNEWHEGTQIEPARPRNWRGFSYLDYEPEGAYYYLNLTKSWIQQFQEVVD</sequence>
<feature type="transmembrane region" description="Helical" evidence="9">
    <location>
        <begin position="9"/>
        <end position="25"/>
    </location>
</feature>
<comment type="caution">
    <text evidence="10">The sequence shown here is derived from an EMBL/GenBank/DDBJ whole genome shotgun (WGS) entry which is preliminary data.</text>
</comment>
<dbReference type="Gene3D" id="3.20.20.80">
    <property type="entry name" value="Glycosidases"/>
    <property type="match status" value="1"/>
</dbReference>
<comment type="subcellular location">
    <subcellularLocation>
        <location evidence="1">Golgi apparatus membrane</location>
        <topology evidence="1">Single-pass type II membrane protein</topology>
    </subcellularLocation>
</comment>
<dbReference type="Pfam" id="PF16317">
    <property type="entry name" value="Glyco_hydro_99"/>
    <property type="match status" value="1"/>
</dbReference>
<dbReference type="InterPro" id="IPR026071">
    <property type="entry name" value="Glyco_Hydrolase_99"/>
</dbReference>
<keyword evidence="5" id="KW-0735">Signal-anchor</keyword>
<reference evidence="10 11" key="1">
    <citation type="journal article" date="2023" name="Insect Mol. Biol.">
        <title>Genome sequencing provides insights into the evolution of gene families encoding plant cell wall-degrading enzymes in longhorned beetles.</title>
        <authorList>
            <person name="Shin N.R."/>
            <person name="Okamura Y."/>
            <person name="Kirsch R."/>
            <person name="Pauchet Y."/>
        </authorList>
    </citation>
    <scope>NUCLEOTIDE SEQUENCE [LARGE SCALE GENOMIC DNA]</scope>
    <source>
        <strain evidence="10">EAD_L_NR</strain>
    </source>
</reference>
<keyword evidence="11" id="KW-1185">Reference proteome</keyword>
<dbReference type="Proteomes" id="UP001159042">
    <property type="component" value="Unassembled WGS sequence"/>
</dbReference>
<evidence type="ECO:0000256" key="3">
    <source>
        <dbReference type="ARBA" id="ARBA00022692"/>
    </source>
</evidence>
<evidence type="ECO:0000256" key="8">
    <source>
        <dbReference type="ARBA" id="ARBA00023136"/>
    </source>
</evidence>
<evidence type="ECO:0000313" key="10">
    <source>
        <dbReference type="EMBL" id="KAJ8920402.1"/>
    </source>
</evidence>
<accession>A0AAV8W137</accession>
<keyword evidence="8 9" id="KW-0472">Membrane</keyword>
<evidence type="ECO:0000256" key="5">
    <source>
        <dbReference type="ARBA" id="ARBA00022968"/>
    </source>
</evidence>
<gene>
    <name evidence="10" type="ORF">NQ315_005268</name>
</gene>
<evidence type="ECO:0000256" key="1">
    <source>
        <dbReference type="ARBA" id="ARBA00004323"/>
    </source>
</evidence>